<sequence>MNNNNHHNKSIEVSPLLSKSSSGIIKTELNSFSDTSITLDPINHHPKITIIRENNHNIKMNSYPKLPITTRSAYRKDIQLHNNNTNNSNIPSYKSSISQSPLSNISCESLPNINHYNAFSEQDLSGRMIKLNEKESNRRHSELNYLHSPYDHYSYQHINQKKLDGNIDDHVDNVQLTTWRHNSYDRNLDKKSDEDPIQPIIIQRHYGSNNFISSKPLDKNNLLCSEHHNYQSNHYYTKNVSFIMFKMSIKTQLSV</sequence>
<organism evidence="3">
    <name type="scientific">Schistosoma curassoni</name>
    <dbReference type="NCBI Taxonomy" id="6186"/>
    <lineage>
        <taxon>Eukaryota</taxon>
        <taxon>Metazoa</taxon>
        <taxon>Spiralia</taxon>
        <taxon>Lophotrochozoa</taxon>
        <taxon>Platyhelminthes</taxon>
        <taxon>Trematoda</taxon>
        <taxon>Digenea</taxon>
        <taxon>Strigeidida</taxon>
        <taxon>Schistosomatoidea</taxon>
        <taxon>Schistosomatidae</taxon>
        <taxon>Schistosoma</taxon>
    </lineage>
</organism>
<evidence type="ECO:0000313" key="1">
    <source>
        <dbReference type="EMBL" id="VDO65278.1"/>
    </source>
</evidence>
<proteinExistence type="predicted"/>
<gene>
    <name evidence="1" type="ORF">SCUD_LOCUS1053</name>
</gene>
<reference evidence="3" key="1">
    <citation type="submission" date="2016-06" db="UniProtKB">
        <authorList>
            <consortium name="WormBaseParasite"/>
        </authorList>
    </citation>
    <scope>IDENTIFICATION</scope>
</reference>
<reference evidence="1 2" key="2">
    <citation type="submission" date="2018-11" db="EMBL/GenBank/DDBJ databases">
        <authorList>
            <consortium name="Pathogen Informatics"/>
        </authorList>
    </citation>
    <scope>NUCLEOTIDE SEQUENCE [LARGE SCALE GENOMIC DNA]</scope>
    <source>
        <strain evidence="1">Dakar</strain>
        <strain evidence="2">Dakar, Senegal</strain>
    </source>
</reference>
<dbReference type="Proteomes" id="UP000279833">
    <property type="component" value="Unassembled WGS sequence"/>
</dbReference>
<keyword evidence="2" id="KW-1185">Reference proteome</keyword>
<name>A0A183JEE0_9TREM</name>
<dbReference type="WBParaSite" id="SCUD_0000105201-mRNA-1">
    <property type="protein sequence ID" value="SCUD_0000105201-mRNA-1"/>
    <property type="gene ID" value="SCUD_0000105201"/>
</dbReference>
<evidence type="ECO:0000313" key="2">
    <source>
        <dbReference type="Proteomes" id="UP000279833"/>
    </source>
</evidence>
<protein>
    <submittedName>
        <fullName evidence="3">ZM domain-containing protein</fullName>
    </submittedName>
</protein>
<evidence type="ECO:0000313" key="3">
    <source>
        <dbReference type="WBParaSite" id="SCUD_0000105201-mRNA-1"/>
    </source>
</evidence>
<dbReference type="EMBL" id="UZAK01000807">
    <property type="protein sequence ID" value="VDO65278.1"/>
    <property type="molecule type" value="Genomic_DNA"/>
</dbReference>
<accession>A0A183JEE0</accession>
<dbReference type="AlphaFoldDB" id="A0A183JEE0"/>